<evidence type="ECO:0000259" key="3">
    <source>
        <dbReference type="Pfam" id="PF15508"/>
    </source>
</evidence>
<dbReference type="EC" id="3.5.1.23" evidence="1"/>
<dbReference type="PANTHER" id="PTHR28583:SF1">
    <property type="entry name" value="ACID CERAMIDASE"/>
    <property type="match status" value="1"/>
</dbReference>
<sequence length="497" mass="55135">MESAGLRRQHRTQRQSSGPMEQRDRNSSHTANGRKPSSDPPIPAVLARFSDRQPGFFPPKFTVDLSLPPEQRYAHVAPHFLPHLATAQLSDLFDDLVRDLVPDRVTSRLVLLAAPLLLRRLYSDEETAELRGIAAATGLSMHHLVAFNVLLDLLLGCTSGAARVVFDEDDKYRRLSSASPSPSRLLHFRTLDWGMDPLRHLVVELDYVQGGAGRAGANPFVVATSVTYFGYVGVLTGVRRGLSLSLNFRPHHDTSTLRKALAFRWHQLLVVLGRRRSVSSTLRQYLLSPTAGSTPPGQQVRDRSHNKPDEHADVQVDVDQSIREAETARIIDELSSSPSTAAYIFLCTPQRAYSVEKDHRAASIATSETFLTVCNHDVADEEVPESGSPSLANAAHHLEEIDATTGMGSIVAYSVTRKDHVARLFEEAVERRRRLRQQQQLLPLPPSSVGKAVLVKDVLKMVQDPSVSNEETHFAAIMDPMTGRVLWRRAYLPGDIE</sequence>
<keyword evidence="5" id="KW-1185">Reference proteome</keyword>
<organism evidence="4 5">
    <name type="scientific">Phialemonium thermophilum</name>
    <dbReference type="NCBI Taxonomy" id="223376"/>
    <lineage>
        <taxon>Eukaryota</taxon>
        <taxon>Fungi</taxon>
        <taxon>Dikarya</taxon>
        <taxon>Ascomycota</taxon>
        <taxon>Pezizomycotina</taxon>
        <taxon>Sordariomycetes</taxon>
        <taxon>Sordariomycetidae</taxon>
        <taxon>Cephalothecales</taxon>
        <taxon>Cephalothecaceae</taxon>
        <taxon>Phialemonium</taxon>
    </lineage>
</organism>
<dbReference type="EMBL" id="JAZHXJ010000214">
    <property type="protein sequence ID" value="KAL1868543.1"/>
    <property type="molecule type" value="Genomic_DNA"/>
</dbReference>
<evidence type="ECO:0000256" key="2">
    <source>
        <dbReference type="SAM" id="MobiDB-lite"/>
    </source>
</evidence>
<evidence type="ECO:0000313" key="4">
    <source>
        <dbReference type="EMBL" id="KAL1868543.1"/>
    </source>
</evidence>
<reference evidence="4 5" key="1">
    <citation type="journal article" date="2024" name="Commun. Biol.">
        <title>Comparative genomic analysis of thermophilic fungi reveals convergent evolutionary adaptations and gene losses.</title>
        <authorList>
            <person name="Steindorff A.S."/>
            <person name="Aguilar-Pontes M.V."/>
            <person name="Robinson A.J."/>
            <person name="Andreopoulos B."/>
            <person name="LaButti K."/>
            <person name="Kuo A."/>
            <person name="Mondo S."/>
            <person name="Riley R."/>
            <person name="Otillar R."/>
            <person name="Haridas S."/>
            <person name="Lipzen A."/>
            <person name="Grimwood J."/>
            <person name="Schmutz J."/>
            <person name="Clum A."/>
            <person name="Reid I.D."/>
            <person name="Moisan M.C."/>
            <person name="Butler G."/>
            <person name="Nguyen T.T.M."/>
            <person name="Dewar K."/>
            <person name="Conant G."/>
            <person name="Drula E."/>
            <person name="Henrissat B."/>
            <person name="Hansel C."/>
            <person name="Singer S."/>
            <person name="Hutchinson M.I."/>
            <person name="de Vries R.P."/>
            <person name="Natvig D.O."/>
            <person name="Powell A.J."/>
            <person name="Tsang A."/>
            <person name="Grigoriev I.V."/>
        </authorList>
    </citation>
    <scope>NUCLEOTIDE SEQUENCE [LARGE SCALE GENOMIC DNA]</scope>
    <source>
        <strain evidence="4 5">ATCC 24622</strain>
    </source>
</reference>
<dbReference type="Pfam" id="PF15508">
    <property type="entry name" value="NAAA-beta"/>
    <property type="match status" value="1"/>
</dbReference>
<dbReference type="InterPro" id="IPR029130">
    <property type="entry name" value="Acid_ceramidase_N"/>
</dbReference>
<accession>A0ABR3WYF7</accession>
<protein>
    <recommendedName>
        <fullName evidence="1">ceramidase</fullName>
        <ecNumber evidence="1">3.5.1.23</ecNumber>
    </recommendedName>
</protein>
<feature type="compositionally biased region" description="Basic and acidic residues" evidence="2">
    <location>
        <begin position="300"/>
        <end position="311"/>
    </location>
</feature>
<evidence type="ECO:0000313" key="5">
    <source>
        <dbReference type="Proteomes" id="UP001586593"/>
    </source>
</evidence>
<dbReference type="PANTHER" id="PTHR28583">
    <property type="entry name" value="ACID AMIDASE"/>
    <property type="match status" value="1"/>
</dbReference>
<feature type="region of interest" description="Disordered" evidence="2">
    <location>
        <begin position="287"/>
        <end position="311"/>
    </location>
</feature>
<gene>
    <name evidence="4" type="ORF">VTK73DRAFT_3635</name>
</gene>
<dbReference type="Proteomes" id="UP001586593">
    <property type="component" value="Unassembled WGS sequence"/>
</dbReference>
<name>A0ABR3WYF7_9PEZI</name>
<comment type="caution">
    <text evidence="4">The sequence shown here is derived from an EMBL/GenBank/DDBJ whole genome shotgun (WGS) entry which is preliminary data.</text>
</comment>
<evidence type="ECO:0000256" key="1">
    <source>
        <dbReference type="ARBA" id="ARBA00011891"/>
    </source>
</evidence>
<feature type="domain" description="Acid ceramidase N-terminal" evidence="3">
    <location>
        <begin position="58"/>
        <end position="120"/>
    </location>
</feature>
<proteinExistence type="predicted"/>
<feature type="region of interest" description="Disordered" evidence="2">
    <location>
        <begin position="1"/>
        <end position="45"/>
    </location>
</feature>